<dbReference type="Proteomes" id="UP001501588">
    <property type="component" value="Unassembled WGS sequence"/>
</dbReference>
<evidence type="ECO:0000256" key="1">
    <source>
        <dbReference type="SAM" id="MobiDB-lite"/>
    </source>
</evidence>
<dbReference type="EMBL" id="BAAAFZ010000011">
    <property type="protein sequence ID" value="GAA0575366.1"/>
    <property type="molecule type" value="Genomic_DNA"/>
</dbReference>
<keyword evidence="3" id="KW-1185">Reference proteome</keyword>
<sequence length="109" mass="11777">MQTARFAAPAQASRAVMKQQGADFADPPLAHTDRGGVTGGDGDQDLRSARHRPRAATRMAWPGRRRTPLARAGDRPRASVQRAGGMRAGRGRFRLEAAPVPRLEKALEP</sequence>
<comment type="caution">
    <text evidence="2">The sequence shown here is derived from an EMBL/GenBank/DDBJ whole genome shotgun (WGS) entry which is preliminary data.</text>
</comment>
<proteinExistence type="predicted"/>
<evidence type="ECO:0000313" key="3">
    <source>
        <dbReference type="Proteomes" id="UP001501588"/>
    </source>
</evidence>
<accession>A0ABP3PTK8</accession>
<gene>
    <name evidence="2" type="ORF">GCM10009416_12520</name>
</gene>
<evidence type="ECO:0000313" key="2">
    <source>
        <dbReference type="EMBL" id="GAA0575366.1"/>
    </source>
</evidence>
<reference evidence="3" key="1">
    <citation type="journal article" date="2019" name="Int. J. Syst. Evol. Microbiol.">
        <title>The Global Catalogue of Microorganisms (GCM) 10K type strain sequencing project: providing services to taxonomists for standard genome sequencing and annotation.</title>
        <authorList>
            <consortium name="The Broad Institute Genomics Platform"/>
            <consortium name="The Broad Institute Genome Sequencing Center for Infectious Disease"/>
            <person name="Wu L."/>
            <person name="Ma J."/>
        </authorList>
    </citation>
    <scope>NUCLEOTIDE SEQUENCE [LARGE SCALE GENOMIC DNA]</scope>
    <source>
        <strain evidence="3">JCM 9933</strain>
    </source>
</reference>
<protein>
    <submittedName>
        <fullName evidence="2">Uncharacterized protein</fullName>
    </submittedName>
</protein>
<name>A0ABP3PTK8_9PROT</name>
<feature type="compositionally biased region" description="Low complexity" evidence="1">
    <location>
        <begin position="1"/>
        <end position="15"/>
    </location>
</feature>
<organism evidence="2 3">
    <name type="scientific">Craurococcus roseus</name>
    <dbReference type="NCBI Taxonomy" id="77585"/>
    <lineage>
        <taxon>Bacteria</taxon>
        <taxon>Pseudomonadati</taxon>
        <taxon>Pseudomonadota</taxon>
        <taxon>Alphaproteobacteria</taxon>
        <taxon>Acetobacterales</taxon>
        <taxon>Acetobacteraceae</taxon>
        <taxon>Craurococcus</taxon>
    </lineage>
</organism>
<feature type="region of interest" description="Disordered" evidence="1">
    <location>
        <begin position="1"/>
        <end position="109"/>
    </location>
</feature>